<gene>
    <name evidence="6" type="ORF">ACFS1K_00315</name>
</gene>
<organism evidence="6 7">
    <name type="scientific">Arenibacter antarcticus</name>
    <dbReference type="NCBI Taxonomy" id="2040469"/>
    <lineage>
        <taxon>Bacteria</taxon>
        <taxon>Pseudomonadati</taxon>
        <taxon>Bacteroidota</taxon>
        <taxon>Flavobacteriia</taxon>
        <taxon>Flavobacteriales</taxon>
        <taxon>Flavobacteriaceae</taxon>
        <taxon>Arenibacter</taxon>
    </lineage>
</organism>
<keyword evidence="5" id="KW-0472">Membrane</keyword>
<sequence length="385" mass="45324">MIVHFVLDEKVSSQIIENFGKGTSDNFFIVFSKLEKHSLTFIKNPPENLICFNKDTDDINDLVEKINPTSLIIHAFHLEFATIILKIQKKLTIVWYTWGFDIYGLPNIKPNTYAPITNKYLLERTPHLRLRRFILKNDFLRKVYFSLNKKEIDRYSIIFRSLKRVDYMATYLKEDFLIFSKYYPNHLKFIYCPFSTIDQYVAGIKANLQESPINILVGNSNSPESNHLDVFRRLKGANLPENTKIFTPLSYGDDEHYKEKVLQQGKYLLDTKFVPLIDFMERSEYISILTSCSCGVFYHYRQQAMGNIIAMLYIGSRVYMSKINPAFSFFISNNIKVYDFDEDFEKYTNTKMEIEQIRLNRLKLESIFGETKVIEDINKLMQILA</sequence>
<keyword evidence="4 6" id="KW-0808">Transferase</keyword>
<dbReference type="RefSeq" id="WP_251807468.1">
    <property type="nucleotide sequence ID" value="NZ_CP166679.1"/>
</dbReference>
<keyword evidence="7" id="KW-1185">Reference proteome</keyword>
<dbReference type="EC" id="2.4.1.325" evidence="6"/>
<evidence type="ECO:0000256" key="2">
    <source>
        <dbReference type="ARBA" id="ARBA00022519"/>
    </source>
</evidence>
<evidence type="ECO:0000256" key="3">
    <source>
        <dbReference type="ARBA" id="ARBA00022676"/>
    </source>
</evidence>
<evidence type="ECO:0000313" key="7">
    <source>
        <dbReference type="Proteomes" id="UP001597532"/>
    </source>
</evidence>
<evidence type="ECO:0000256" key="4">
    <source>
        <dbReference type="ARBA" id="ARBA00022679"/>
    </source>
</evidence>
<keyword evidence="2" id="KW-0997">Cell inner membrane</keyword>
<keyword evidence="3 6" id="KW-0328">Glycosyltransferase</keyword>
<dbReference type="EMBL" id="JBHUOK010000002">
    <property type="protein sequence ID" value="MFD2788196.1"/>
    <property type="molecule type" value="Genomic_DNA"/>
</dbReference>
<dbReference type="GO" id="GO:0102031">
    <property type="term" value="F:4-acetamido-4,6-dideoxy-D-galactose transferase activity"/>
    <property type="evidence" value="ECO:0007669"/>
    <property type="project" value="UniProtKB-EC"/>
</dbReference>
<name>A0ABW5VAX9_9FLAO</name>
<proteinExistence type="predicted"/>
<dbReference type="Pfam" id="PF07429">
    <property type="entry name" value="Glyco_transf_56"/>
    <property type="match status" value="1"/>
</dbReference>
<evidence type="ECO:0000256" key="1">
    <source>
        <dbReference type="ARBA" id="ARBA00022475"/>
    </source>
</evidence>
<accession>A0ABW5VAX9</accession>
<evidence type="ECO:0000256" key="5">
    <source>
        <dbReference type="ARBA" id="ARBA00023136"/>
    </source>
</evidence>
<reference evidence="7" key="1">
    <citation type="journal article" date="2019" name="Int. J. Syst. Evol. Microbiol.">
        <title>The Global Catalogue of Microorganisms (GCM) 10K type strain sequencing project: providing services to taxonomists for standard genome sequencing and annotation.</title>
        <authorList>
            <consortium name="The Broad Institute Genomics Platform"/>
            <consortium name="The Broad Institute Genome Sequencing Center for Infectious Disease"/>
            <person name="Wu L."/>
            <person name="Ma J."/>
        </authorList>
    </citation>
    <scope>NUCLEOTIDE SEQUENCE [LARGE SCALE GENOMIC DNA]</scope>
    <source>
        <strain evidence="7">KCTC 52924</strain>
    </source>
</reference>
<evidence type="ECO:0000313" key="6">
    <source>
        <dbReference type="EMBL" id="MFD2788196.1"/>
    </source>
</evidence>
<protein>
    <submittedName>
        <fullName evidence="6">TDP-N-acetylfucosamine:lipid II N-acetylfucosaminyltransferase</fullName>
        <ecNumber evidence="6">2.4.1.325</ecNumber>
    </submittedName>
</protein>
<dbReference type="InterPro" id="IPR009993">
    <property type="entry name" value="WecF"/>
</dbReference>
<dbReference type="Proteomes" id="UP001597532">
    <property type="component" value="Unassembled WGS sequence"/>
</dbReference>
<keyword evidence="1" id="KW-1003">Cell membrane</keyword>
<comment type="caution">
    <text evidence="6">The sequence shown here is derived from an EMBL/GenBank/DDBJ whole genome shotgun (WGS) entry which is preliminary data.</text>
</comment>